<evidence type="ECO:0000313" key="2">
    <source>
        <dbReference type="EMBL" id="ABD10940.1"/>
    </source>
</evidence>
<accession>Q2JCQ2</accession>
<proteinExistence type="predicted"/>
<dbReference type="PhylomeDB" id="Q2JCQ2"/>
<gene>
    <name evidence="2" type="ordered locus">Francci3_1564</name>
</gene>
<dbReference type="eggNOG" id="COG0451">
    <property type="taxonomic scope" value="Bacteria"/>
</dbReference>
<dbReference type="CDD" id="cd08946">
    <property type="entry name" value="SDR_e"/>
    <property type="match status" value="1"/>
</dbReference>
<feature type="domain" description="NAD-dependent epimerase/dehydratase" evidence="1">
    <location>
        <begin position="3"/>
        <end position="235"/>
    </location>
</feature>
<evidence type="ECO:0000313" key="3">
    <source>
        <dbReference type="Proteomes" id="UP000001937"/>
    </source>
</evidence>
<reference evidence="2 3" key="1">
    <citation type="journal article" date="2007" name="Genome Res.">
        <title>Genome characteristics of facultatively symbiotic Frankia sp. strains reflect host range and host plant biogeography.</title>
        <authorList>
            <person name="Normand P."/>
            <person name="Lapierre P."/>
            <person name="Tisa L.S."/>
            <person name="Gogarten J.P."/>
            <person name="Alloisio N."/>
            <person name="Bagnarol E."/>
            <person name="Bassi C.A."/>
            <person name="Berry A.M."/>
            <person name="Bickhart D.M."/>
            <person name="Choisne N."/>
            <person name="Couloux A."/>
            <person name="Cournoyer B."/>
            <person name="Cruveiller S."/>
            <person name="Daubin V."/>
            <person name="Demange N."/>
            <person name="Francino M.P."/>
            <person name="Goltsman E."/>
            <person name="Huang Y."/>
            <person name="Kopp O.R."/>
            <person name="Labarre L."/>
            <person name="Lapidus A."/>
            <person name="Lavire C."/>
            <person name="Marechal J."/>
            <person name="Martinez M."/>
            <person name="Mastronunzio J.E."/>
            <person name="Mullin B.C."/>
            <person name="Niemann J."/>
            <person name="Pujic P."/>
            <person name="Rawnsley T."/>
            <person name="Rouy Z."/>
            <person name="Schenowitz C."/>
            <person name="Sellstedt A."/>
            <person name="Tavares F."/>
            <person name="Tomkins J.P."/>
            <person name="Vallenet D."/>
            <person name="Valverde C."/>
            <person name="Wall L.G."/>
            <person name="Wang Y."/>
            <person name="Medigue C."/>
            <person name="Benson D.R."/>
        </authorList>
    </citation>
    <scope>NUCLEOTIDE SEQUENCE [LARGE SCALE GENOMIC DNA]</scope>
    <source>
        <strain evidence="3">DSM 45818 / CECT 9043 / CcI3</strain>
    </source>
</reference>
<sequence>MRILVTGHDGYIGTRLIPLFRAAGHDVVGLDSGLFSGCTLGPDPDFVPALKLDIRDVRPSQLEGYDAVVHLAGISNDPLGDLNPAVTYDINARGTLLVGRAAKAAGVPRFVFSSSCSLYGAHGDAPIDESAEFHPVTPYGESKVIAERELAELADDDFSPVFLRNATAYGVSPRLRGDLVVNNLTGYAVTTGEVYLKSDGTPWRPLVHIEDIARAMLAVCEAPREKIHLKAYNVGRSAENYRIRDVAAIVEEVVPGGRVVFADTAGPDKRNYRVDCDRIAEEIPGFRPVWTVRKGVEELYLAYVAAGLTKEELIGSRFQRIQRIQQLMADGLLDVTLRSAAPMRVP</sequence>
<dbReference type="EMBL" id="CP000249">
    <property type="protein sequence ID" value="ABD10940.1"/>
    <property type="molecule type" value="Genomic_DNA"/>
</dbReference>
<organism evidence="2 3">
    <name type="scientific">Frankia casuarinae (strain DSM 45818 / CECT 9043 / HFP020203 / CcI3)</name>
    <dbReference type="NCBI Taxonomy" id="106370"/>
    <lineage>
        <taxon>Bacteria</taxon>
        <taxon>Bacillati</taxon>
        <taxon>Actinomycetota</taxon>
        <taxon>Actinomycetes</taxon>
        <taxon>Frankiales</taxon>
        <taxon>Frankiaceae</taxon>
        <taxon>Frankia</taxon>
    </lineage>
</organism>
<dbReference type="InterPro" id="IPR036291">
    <property type="entry name" value="NAD(P)-bd_dom_sf"/>
</dbReference>
<dbReference type="InterPro" id="IPR001509">
    <property type="entry name" value="Epimerase_deHydtase"/>
</dbReference>
<dbReference type="KEGG" id="fra:Francci3_1564"/>
<keyword evidence="3" id="KW-1185">Reference proteome</keyword>
<dbReference type="OrthoDB" id="9795501at2"/>
<dbReference type="SUPFAM" id="SSF51735">
    <property type="entry name" value="NAD(P)-binding Rossmann-fold domains"/>
    <property type="match status" value="1"/>
</dbReference>
<dbReference type="Proteomes" id="UP000001937">
    <property type="component" value="Chromosome"/>
</dbReference>
<dbReference type="InterPro" id="IPR050177">
    <property type="entry name" value="Lipid_A_modif_metabolic_enz"/>
</dbReference>
<dbReference type="HOGENOM" id="CLU_007383_1_0_11"/>
<dbReference type="AlphaFoldDB" id="Q2JCQ2"/>
<evidence type="ECO:0000259" key="1">
    <source>
        <dbReference type="Pfam" id="PF01370"/>
    </source>
</evidence>
<dbReference type="STRING" id="106370.Francci3_1564"/>
<dbReference type="Gene3D" id="3.40.50.720">
    <property type="entry name" value="NAD(P)-binding Rossmann-like Domain"/>
    <property type="match status" value="1"/>
</dbReference>
<dbReference type="PANTHER" id="PTHR43245:SF23">
    <property type="entry name" value="NAD(P)-BINDING DOMAIN-CONTAINING PROTEIN"/>
    <property type="match status" value="1"/>
</dbReference>
<dbReference type="Pfam" id="PF01370">
    <property type="entry name" value="Epimerase"/>
    <property type="match status" value="1"/>
</dbReference>
<dbReference type="PANTHER" id="PTHR43245">
    <property type="entry name" value="BIFUNCTIONAL POLYMYXIN RESISTANCE PROTEIN ARNA"/>
    <property type="match status" value="1"/>
</dbReference>
<name>Q2JCQ2_FRACC</name>
<dbReference type="RefSeq" id="WP_011436003.1">
    <property type="nucleotide sequence ID" value="NC_007777.1"/>
</dbReference>
<protein>
    <submittedName>
        <fullName evidence="2">NAD-dependent epimerase/dehydratase</fullName>
    </submittedName>
</protein>